<organism evidence="2 3">
    <name type="scientific">Triparma verrucosa</name>
    <dbReference type="NCBI Taxonomy" id="1606542"/>
    <lineage>
        <taxon>Eukaryota</taxon>
        <taxon>Sar</taxon>
        <taxon>Stramenopiles</taxon>
        <taxon>Ochrophyta</taxon>
        <taxon>Bolidophyceae</taxon>
        <taxon>Parmales</taxon>
        <taxon>Triparmaceae</taxon>
        <taxon>Triparma</taxon>
    </lineage>
</organism>
<keyword evidence="3" id="KW-1185">Reference proteome</keyword>
<feature type="signal peptide" evidence="1">
    <location>
        <begin position="1"/>
        <end position="17"/>
    </location>
</feature>
<evidence type="ECO:0000313" key="3">
    <source>
        <dbReference type="Proteomes" id="UP001165160"/>
    </source>
</evidence>
<feature type="chain" id="PRO_5040774293" evidence="1">
    <location>
        <begin position="18"/>
        <end position="222"/>
    </location>
</feature>
<gene>
    <name evidence="2" type="ORF">TrVE_jg179</name>
</gene>
<name>A0A9W7B197_9STRA</name>
<dbReference type="Pfam" id="PF12527">
    <property type="entry name" value="DUF3727"/>
    <property type="match status" value="1"/>
</dbReference>
<keyword evidence="1" id="KW-0732">Signal</keyword>
<sequence length="222" mass="24638">MHLKSLLPLLFLSGVFSFSPFGVPSTRHSVTLSIKSKLNKSPDDASPIPFLPTTSPSPLLPIDIYPSCTITTSSSTFHIGTPCDNSISICYFDNSLDSLIPLEEKDVEFDSVVSVASKVIEEEFGEDLQLVRSCGVLTLCGEIDWEEDEEEDENDKDGEDDEEEVEMLLAFEYDGREYNVVRMVDPVMLVGEEGEGGEVRLIGEGREDVLEEIEKIFVEEGM</sequence>
<dbReference type="Proteomes" id="UP001165160">
    <property type="component" value="Unassembled WGS sequence"/>
</dbReference>
<evidence type="ECO:0000313" key="2">
    <source>
        <dbReference type="EMBL" id="GMH81986.1"/>
    </source>
</evidence>
<evidence type="ECO:0000256" key="1">
    <source>
        <dbReference type="SAM" id="SignalP"/>
    </source>
</evidence>
<dbReference type="AlphaFoldDB" id="A0A9W7B197"/>
<protein>
    <submittedName>
        <fullName evidence="2">Uncharacterized protein</fullName>
    </submittedName>
</protein>
<accession>A0A9W7B197</accession>
<dbReference type="EMBL" id="BRXX01000010">
    <property type="protein sequence ID" value="GMH81986.1"/>
    <property type="molecule type" value="Genomic_DNA"/>
</dbReference>
<reference evidence="3" key="1">
    <citation type="journal article" date="2023" name="Commun. Biol.">
        <title>Genome analysis of Parmales, the sister group of diatoms, reveals the evolutionary specialization of diatoms from phago-mixotrophs to photoautotrophs.</title>
        <authorList>
            <person name="Ban H."/>
            <person name="Sato S."/>
            <person name="Yoshikawa S."/>
            <person name="Yamada K."/>
            <person name="Nakamura Y."/>
            <person name="Ichinomiya M."/>
            <person name="Sato N."/>
            <person name="Blanc-Mathieu R."/>
            <person name="Endo H."/>
            <person name="Kuwata A."/>
            <person name="Ogata H."/>
        </authorList>
    </citation>
    <scope>NUCLEOTIDE SEQUENCE [LARGE SCALE GENOMIC DNA]</scope>
    <source>
        <strain evidence="3">NIES 3699</strain>
    </source>
</reference>
<dbReference type="InterPro" id="IPR022203">
    <property type="entry name" value="DUF3727"/>
</dbReference>
<comment type="caution">
    <text evidence="2">The sequence shown here is derived from an EMBL/GenBank/DDBJ whole genome shotgun (WGS) entry which is preliminary data.</text>
</comment>
<proteinExistence type="predicted"/>